<proteinExistence type="predicted"/>
<name>A0ABR2EZH8_9ROSI</name>
<accession>A0ABR2EZH8</accession>
<evidence type="ECO:0000313" key="2">
    <source>
        <dbReference type="EMBL" id="KAK8568105.1"/>
    </source>
</evidence>
<dbReference type="SUPFAM" id="SSF53098">
    <property type="entry name" value="Ribonuclease H-like"/>
    <property type="match status" value="1"/>
</dbReference>
<sequence length="93" mass="10447">MQQVVHIFGANVFDLKHTFKYLGMFGGLEKMARMLNLRRQAGSSHQAGSDCLLTLDCFMVLKKSRVFQHNPSPRILPALALYGLVSVLGSEFY</sequence>
<evidence type="ECO:0000313" key="3">
    <source>
        <dbReference type="Proteomes" id="UP001472677"/>
    </source>
</evidence>
<keyword evidence="3" id="KW-1185">Reference proteome</keyword>
<gene>
    <name evidence="1" type="ORF">V6N12_006667</name>
    <name evidence="2" type="ORF">V6N12_006669</name>
</gene>
<comment type="caution">
    <text evidence="1">The sequence shown here is derived from an EMBL/GenBank/DDBJ whole genome shotgun (WGS) entry which is preliminary data.</text>
</comment>
<dbReference type="Proteomes" id="UP001472677">
    <property type="component" value="Unassembled WGS sequence"/>
</dbReference>
<evidence type="ECO:0000313" key="1">
    <source>
        <dbReference type="EMBL" id="KAK8568103.1"/>
    </source>
</evidence>
<dbReference type="InterPro" id="IPR036397">
    <property type="entry name" value="RNaseH_sf"/>
</dbReference>
<dbReference type="PANTHER" id="PTHR10797">
    <property type="entry name" value="CCR4-NOT TRANSCRIPTION COMPLEX SUBUNIT"/>
    <property type="match status" value="1"/>
</dbReference>
<organism evidence="1 3">
    <name type="scientific">Hibiscus sabdariffa</name>
    <name type="common">roselle</name>
    <dbReference type="NCBI Taxonomy" id="183260"/>
    <lineage>
        <taxon>Eukaryota</taxon>
        <taxon>Viridiplantae</taxon>
        <taxon>Streptophyta</taxon>
        <taxon>Embryophyta</taxon>
        <taxon>Tracheophyta</taxon>
        <taxon>Spermatophyta</taxon>
        <taxon>Magnoliopsida</taxon>
        <taxon>eudicotyledons</taxon>
        <taxon>Gunneridae</taxon>
        <taxon>Pentapetalae</taxon>
        <taxon>rosids</taxon>
        <taxon>malvids</taxon>
        <taxon>Malvales</taxon>
        <taxon>Malvaceae</taxon>
        <taxon>Malvoideae</taxon>
        <taxon>Hibiscus</taxon>
    </lineage>
</organism>
<dbReference type="EMBL" id="JBBPBM010000009">
    <property type="protein sequence ID" value="KAK8568103.1"/>
    <property type="molecule type" value="Genomic_DNA"/>
</dbReference>
<dbReference type="InterPro" id="IPR039637">
    <property type="entry name" value="CNOT7/CNOT8/Pop2"/>
</dbReference>
<dbReference type="InterPro" id="IPR012337">
    <property type="entry name" value="RNaseH-like_sf"/>
</dbReference>
<dbReference type="Gene3D" id="3.30.420.10">
    <property type="entry name" value="Ribonuclease H-like superfamily/Ribonuclease H"/>
    <property type="match status" value="1"/>
</dbReference>
<protein>
    <submittedName>
        <fullName evidence="1">Uncharacterized protein</fullName>
    </submittedName>
</protein>
<reference evidence="1 3" key="1">
    <citation type="journal article" date="2024" name="G3 (Bethesda)">
        <title>Genome assembly of Hibiscus sabdariffa L. provides insights into metabolisms of medicinal natural products.</title>
        <authorList>
            <person name="Kim T."/>
        </authorList>
    </citation>
    <scope>NUCLEOTIDE SEQUENCE [LARGE SCALE GENOMIC DNA]</scope>
    <source>
        <strain evidence="1">TK-2024</strain>
        <tissue evidence="1">Old leaves</tissue>
    </source>
</reference>
<dbReference type="EMBL" id="JBBPBM010000009">
    <property type="protein sequence ID" value="KAK8568105.1"/>
    <property type="molecule type" value="Genomic_DNA"/>
</dbReference>